<evidence type="ECO:0000256" key="1">
    <source>
        <dbReference type="ARBA" id="ARBA00022475"/>
    </source>
</evidence>
<dbReference type="CDD" id="cd03785">
    <property type="entry name" value="GT28_MurG"/>
    <property type="match status" value="1"/>
</dbReference>
<comment type="catalytic activity">
    <reaction evidence="11">
        <text>di-trans,octa-cis-undecaprenyl diphospho-N-acetyl-alpha-D-muramoyl-L-alanyl-D-glutamyl-meso-2,6-diaminopimeloyl-D-alanyl-D-alanine + UDP-N-acetyl-alpha-D-glucosamine = di-trans,octa-cis-undecaprenyl diphospho-[N-acetyl-alpha-D-glucosaminyl-(1-&gt;4)]-N-acetyl-alpha-D-muramoyl-L-alanyl-D-glutamyl-meso-2,6-diaminopimeloyl-D-alanyl-D-alanine + UDP + H(+)</text>
        <dbReference type="Rhea" id="RHEA:31227"/>
        <dbReference type="ChEBI" id="CHEBI:15378"/>
        <dbReference type="ChEBI" id="CHEBI:57705"/>
        <dbReference type="ChEBI" id="CHEBI:58223"/>
        <dbReference type="ChEBI" id="CHEBI:61387"/>
        <dbReference type="ChEBI" id="CHEBI:61388"/>
        <dbReference type="EC" id="2.4.1.227"/>
    </reaction>
</comment>
<feature type="binding site" evidence="11">
    <location>
        <begin position="23"/>
        <end position="25"/>
    </location>
    <ligand>
        <name>UDP-N-acetyl-alpha-D-glucosamine</name>
        <dbReference type="ChEBI" id="CHEBI:57705"/>
    </ligand>
</feature>
<dbReference type="GO" id="GO:0009252">
    <property type="term" value="P:peptidoglycan biosynthetic process"/>
    <property type="evidence" value="ECO:0007669"/>
    <property type="project" value="UniProtKB-UniRule"/>
</dbReference>
<dbReference type="NCBIfam" id="TIGR01133">
    <property type="entry name" value="murG"/>
    <property type="match status" value="1"/>
</dbReference>
<evidence type="ECO:0000313" key="14">
    <source>
        <dbReference type="EMBL" id="NCJ06776.1"/>
    </source>
</evidence>
<evidence type="ECO:0000259" key="13">
    <source>
        <dbReference type="Pfam" id="PF04101"/>
    </source>
</evidence>
<name>A0A8K1ZZF6_9CYAN</name>
<evidence type="ECO:0000256" key="3">
    <source>
        <dbReference type="ARBA" id="ARBA00022618"/>
    </source>
</evidence>
<evidence type="ECO:0000256" key="6">
    <source>
        <dbReference type="ARBA" id="ARBA00022960"/>
    </source>
</evidence>
<dbReference type="Pfam" id="PF03033">
    <property type="entry name" value="Glyco_transf_28"/>
    <property type="match status" value="1"/>
</dbReference>
<evidence type="ECO:0000256" key="7">
    <source>
        <dbReference type="ARBA" id="ARBA00022984"/>
    </source>
</evidence>
<feature type="binding site" evidence="11">
    <location>
        <position position="295"/>
    </location>
    <ligand>
        <name>UDP-N-acetyl-alpha-D-glucosamine</name>
        <dbReference type="ChEBI" id="CHEBI:57705"/>
    </ligand>
</feature>
<dbReference type="UniPathway" id="UPA00219"/>
<dbReference type="GO" id="GO:0005975">
    <property type="term" value="P:carbohydrate metabolic process"/>
    <property type="evidence" value="ECO:0007669"/>
    <property type="project" value="InterPro"/>
</dbReference>
<evidence type="ECO:0000256" key="9">
    <source>
        <dbReference type="ARBA" id="ARBA00023306"/>
    </source>
</evidence>
<keyword evidence="5 11" id="KW-0808">Transferase</keyword>
<evidence type="ECO:0000256" key="11">
    <source>
        <dbReference type="HAMAP-Rule" id="MF_00033"/>
    </source>
</evidence>
<evidence type="ECO:0000256" key="5">
    <source>
        <dbReference type="ARBA" id="ARBA00022679"/>
    </source>
</evidence>
<dbReference type="InterPro" id="IPR007235">
    <property type="entry name" value="Glyco_trans_28_C"/>
</dbReference>
<evidence type="ECO:0000259" key="12">
    <source>
        <dbReference type="Pfam" id="PF03033"/>
    </source>
</evidence>
<comment type="subcellular location">
    <subcellularLocation>
        <location evidence="11">Cell membrane</location>
        <topology evidence="11">Peripheral membrane protein</topology>
        <orientation evidence="11">Cytoplasmic side</orientation>
    </subcellularLocation>
</comment>
<evidence type="ECO:0000256" key="10">
    <source>
        <dbReference type="ARBA" id="ARBA00023316"/>
    </source>
</evidence>
<feature type="domain" description="Glycosyl transferase family 28 C-terminal" evidence="13">
    <location>
        <begin position="195"/>
        <end position="350"/>
    </location>
</feature>
<feature type="domain" description="Glycosyltransferase family 28 N-terminal" evidence="12">
    <location>
        <begin position="17"/>
        <end position="151"/>
    </location>
</feature>
<keyword evidence="8 11" id="KW-0472">Membrane</keyword>
<dbReference type="HAMAP" id="MF_00033">
    <property type="entry name" value="MurG"/>
    <property type="match status" value="1"/>
</dbReference>
<dbReference type="GO" id="GO:0008360">
    <property type="term" value="P:regulation of cell shape"/>
    <property type="evidence" value="ECO:0007669"/>
    <property type="project" value="UniProtKB-KW"/>
</dbReference>
<accession>A0A8K1ZZF6</accession>
<feature type="binding site" evidence="11">
    <location>
        <position position="201"/>
    </location>
    <ligand>
        <name>UDP-N-acetyl-alpha-D-glucosamine</name>
        <dbReference type="ChEBI" id="CHEBI:57705"/>
    </ligand>
</feature>
<comment type="caution">
    <text evidence="11">Lacks conserved residue(s) required for the propagation of feature annotation.</text>
</comment>
<feature type="binding site" evidence="11">
    <location>
        <position position="175"/>
    </location>
    <ligand>
        <name>UDP-N-acetyl-alpha-D-glucosamine</name>
        <dbReference type="ChEBI" id="CHEBI:57705"/>
    </ligand>
</feature>
<dbReference type="SUPFAM" id="SSF53756">
    <property type="entry name" value="UDP-Glycosyltransferase/glycogen phosphorylase"/>
    <property type="match status" value="1"/>
</dbReference>
<gene>
    <name evidence="11 14" type="primary">murG</name>
    <name evidence="14" type="ORF">GS597_09695</name>
</gene>
<reference evidence="14" key="1">
    <citation type="submission" date="2019-12" db="EMBL/GenBank/DDBJ databases">
        <title>High-Quality draft genome sequences of three cyanobacteria isolated from the limestone walls of the Old Cathedral of Coimbra.</title>
        <authorList>
            <person name="Tiago I."/>
            <person name="Soares F."/>
            <person name="Portugal A."/>
        </authorList>
    </citation>
    <scope>NUCLEOTIDE SEQUENCE [LARGE SCALE GENOMIC DNA]</scope>
    <source>
        <strain evidence="14">C</strain>
    </source>
</reference>
<dbReference type="EMBL" id="WVIC01000016">
    <property type="protein sequence ID" value="NCJ06776.1"/>
    <property type="molecule type" value="Genomic_DNA"/>
</dbReference>
<keyword evidence="7 11" id="KW-0573">Peptidoglycan synthesis</keyword>
<evidence type="ECO:0000256" key="8">
    <source>
        <dbReference type="ARBA" id="ARBA00023136"/>
    </source>
</evidence>
<evidence type="ECO:0000256" key="2">
    <source>
        <dbReference type="ARBA" id="ARBA00022519"/>
    </source>
</evidence>
<protein>
    <recommendedName>
        <fullName evidence="11">UDP-N-acetylglucosamine--N-acetylmuramyl-(pentapeptide) pyrophosphoryl-undecaprenol N-acetylglucosamine transferase</fullName>
        <ecNumber evidence="11">2.4.1.227</ecNumber>
    </recommendedName>
    <alternativeName>
        <fullName evidence="11">Undecaprenyl-PP-MurNAc-pentapeptide-UDPGlcNAc GlcNAc transferase</fullName>
    </alternativeName>
</protein>
<organism evidence="14 15">
    <name type="scientific">Petrachloros mirabilis ULC683</name>
    <dbReference type="NCBI Taxonomy" id="2781853"/>
    <lineage>
        <taxon>Bacteria</taxon>
        <taxon>Bacillati</taxon>
        <taxon>Cyanobacteriota</taxon>
        <taxon>Cyanophyceae</taxon>
        <taxon>Synechococcales</taxon>
        <taxon>Petrachlorosaceae</taxon>
        <taxon>Petrachloros</taxon>
        <taxon>Petrachloros mirabilis</taxon>
    </lineage>
</organism>
<keyword evidence="15" id="KW-1185">Reference proteome</keyword>
<dbReference type="Pfam" id="PF04101">
    <property type="entry name" value="Glyco_tran_28_C"/>
    <property type="match status" value="1"/>
</dbReference>
<evidence type="ECO:0000256" key="4">
    <source>
        <dbReference type="ARBA" id="ARBA00022676"/>
    </source>
</evidence>
<proteinExistence type="inferred from homology"/>
<dbReference type="Gene3D" id="3.40.50.2000">
    <property type="entry name" value="Glycogen Phosphorylase B"/>
    <property type="match status" value="2"/>
</dbReference>
<comment type="caution">
    <text evidence="14">The sequence shown here is derived from an EMBL/GenBank/DDBJ whole genome shotgun (WGS) entry which is preliminary data.</text>
</comment>
<sequence>MDTPLGKPLSSGNPRLLVAASGTGGHLFPAIAVADALAQQQVQIEWLGVPDRLETQLVPQQYRLHTIAVEGFQGRPSLGTLRTLIRFGVAIWQTRKLLKTGKFQGVLTTGGYIAAPAILAAKSLGLPSVLHDSNALPGKVTRFLSAYCSVVALGFAAAVPYLPKAKTTVVGTPVRDAFQQSNPCDLPIPDGALLIVVTGGSQGAVALNKLVRECAPAWLEAGTWIVHLTGDRDPDLYGFEHPHYLARPFYDQMAGLLQRADLAISRAGAGTLTELAITGTPSILVPYPYAAEDHQAYNAAVFTHAGAALSFRQQELTAGRLEEVVLELLKNPKRRQAMAADAQSLAVQDSTAQFAAVAQQVLL</sequence>
<dbReference type="GO" id="GO:0051301">
    <property type="term" value="P:cell division"/>
    <property type="evidence" value="ECO:0007669"/>
    <property type="project" value="UniProtKB-KW"/>
</dbReference>
<evidence type="ECO:0000313" key="15">
    <source>
        <dbReference type="Proteomes" id="UP000607397"/>
    </source>
</evidence>
<keyword evidence="6 11" id="KW-0133">Cell shape</keyword>
<keyword evidence="1 11" id="KW-1003">Cell membrane</keyword>
<keyword evidence="2" id="KW-0997">Cell inner membrane</keyword>
<keyword evidence="9 11" id="KW-0131">Cell cycle</keyword>
<comment type="pathway">
    <text evidence="11">Cell wall biogenesis; peptidoglycan biosynthesis.</text>
</comment>
<dbReference type="InterPro" id="IPR006009">
    <property type="entry name" value="GlcNAc_MurG"/>
</dbReference>
<dbReference type="AlphaFoldDB" id="A0A8K1ZZF6"/>
<dbReference type="GO" id="GO:0005886">
    <property type="term" value="C:plasma membrane"/>
    <property type="evidence" value="ECO:0007669"/>
    <property type="project" value="UniProtKB-SubCell"/>
</dbReference>
<dbReference type="PANTHER" id="PTHR21015">
    <property type="entry name" value="UDP-N-ACETYLGLUCOSAMINE--N-ACETYLMURAMYL-(PENTAPEPTIDE) PYROPHOSPHORYL-UNDECAPRENOL N-ACETYLGLUCOSAMINE TRANSFERASE 1"/>
    <property type="match status" value="1"/>
</dbReference>
<keyword evidence="4 11" id="KW-0328">Glycosyltransferase</keyword>
<dbReference type="GO" id="GO:0071555">
    <property type="term" value="P:cell wall organization"/>
    <property type="evidence" value="ECO:0007669"/>
    <property type="project" value="UniProtKB-KW"/>
</dbReference>
<dbReference type="GO" id="GO:0050511">
    <property type="term" value="F:undecaprenyldiphospho-muramoylpentapeptide beta-N-acetylglucosaminyltransferase activity"/>
    <property type="evidence" value="ECO:0007669"/>
    <property type="project" value="UniProtKB-UniRule"/>
</dbReference>
<keyword evidence="3 11" id="KW-0132">Cell division</keyword>
<dbReference type="EC" id="2.4.1.227" evidence="11"/>
<feature type="binding site" evidence="11">
    <location>
        <position position="134"/>
    </location>
    <ligand>
        <name>UDP-N-acetyl-alpha-D-glucosamine</name>
        <dbReference type="ChEBI" id="CHEBI:57705"/>
    </ligand>
</feature>
<dbReference type="InterPro" id="IPR004276">
    <property type="entry name" value="GlycoTrans_28_N"/>
</dbReference>
<dbReference type="RefSeq" id="WP_161825251.1">
    <property type="nucleotide sequence ID" value="NZ_WVIC01000016.1"/>
</dbReference>
<dbReference type="Proteomes" id="UP000607397">
    <property type="component" value="Unassembled WGS sequence"/>
</dbReference>
<comment type="similarity">
    <text evidence="11">Belongs to the glycosyltransferase 28 family. MurG subfamily.</text>
</comment>
<comment type="function">
    <text evidence="11">Cell wall formation. Catalyzes the transfer of a GlcNAc subunit on undecaprenyl-pyrophosphoryl-MurNAc-pentapeptide (lipid intermediate I) to form undecaprenyl-pyrophosphoryl-MurNAc-(pentapeptide)GlcNAc (lipid intermediate II).</text>
</comment>
<keyword evidence="10 11" id="KW-0961">Cell wall biogenesis/degradation</keyword>
<dbReference type="PANTHER" id="PTHR21015:SF22">
    <property type="entry name" value="GLYCOSYLTRANSFERASE"/>
    <property type="match status" value="1"/>
</dbReference>